<dbReference type="Proteomes" id="UP000313359">
    <property type="component" value="Unassembled WGS sequence"/>
</dbReference>
<dbReference type="EMBL" id="ML122270">
    <property type="protein sequence ID" value="RPD59421.1"/>
    <property type="molecule type" value="Genomic_DNA"/>
</dbReference>
<sequence length="181" mass="20037">MPTDSGAAGSARSLSHPTGPSRAAAHLRSFPSPDRYVLVVLRPQARSRTRSGKTVFTGAFTRAGPWGLGTWGLVSDRGGCPSTLHSPTPLQPLSRSMDQNLWLNPARPRSCSKNLSLHTYLGHFFRMPRTPTASAQQIQRLEDRCANPVLMVDQRVAEYVRTPRVRLCLVWSRVLTTYSLL</sequence>
<evidence type="ECO:0000313" key="2">
    <source>
        <dbReference type="EMBL" id="RPD59421.1"/>
    </source>
</evidence>
<proteinExistence type="predicted"/>
<keyword evidence="3" id="KW-1185">Reference proteome</keyword>
<accession>A0A5C2S6W4</accession>
<name>A0A5C2S6W4_9APHY</name>
<reference evidence="2" key="1">
    <citation type="journal article" date="2018" name="Genome Biol. Evol.">
        <title>Genomics and development of Lentinus tigrinus, a white-rot wood-decaying mushroom with dimorphic fruiting bodies.</title>
        <authorList>
            <person name="Wu B."/>
            <person name="Xu Z."/>
            <person name="Knudson A."/>
            <person name="Carlson A."/>
            <person name="Chen N."/>
            <person name="Kovaka S."/>
            <person name="LaButti K."/>
            <person name="Lipzen A."/>
            <person name="Pennachio C."/>
            <person name="Riley R."/>
            <person name="Schakwitz W."/>
            <person name="Umezawa K."/>
            <person name="Ohm R.A."/>
            <person name="Grigoriev I.V."/>
            <person name="Nagy L.G."/>
            <person name="Gibbons J."/>
            <person name="Hibbett D."/>
        </authorList>
    </citation>
    <scope>NUCLEOTIDE SEQUENCE [LARGE SCALE GENOMIC DNA]</scope>
    <source>
        <strain evidence="2">ALCF2SS1-6</strain>
    </source>
</reference>
<evidence type="ECO:0000256" key="1">
    <source>
        <dbReference type="SAM" id="MobiDB-lite"/>
    </source>
</evidence>
<evidence type="ECO:0000313" key="3">
    <source>
        <dbReference type="Proteomes" id="UP000313359"/>
    </source>
</evidence>
<organism evidence="2 3">
    <name type="scientific">Lentinus tigrinus ALCF2SS1-6</name>
    <dbReference type="NCBI Taxonomy" id="1328759"/>
    <lineage>
        <taxon>Eukaryota</taxon>
        <taxon>Fungi</taxon>
        <taxon>Dikarya</taxon>
        <taxon>Basidiomycota</taxon>
        <taxon>Agaricomycotina</taxon>
        <taxon>Agaricomycetes</taxon>
        <taxon>Polyporales</taxon>
        <taxon>Polyporaceae</taxon>
        <taxon>Lentinus</taxon>
    </lineage>
</organism>
<gene>
    <name evidence="2" type="ORF">L227DRAFT_160819</name>
</gene>
<protein>
    <submittedName>
        <fullName evidence="2">Uncharacterized protein</fullName>
    </submittedName>
</protein>
<feature type="region of interest" description="Disordered" evidence="1">
    <location>
        <begin position="1"/>
        <end position="27"/>
    </location>
</feature>
<dbReference type="AlphaFoldDB" id="A0A5C2S6W4"/>